<dbReference type="PROSITE" id="PS50096">
    <property type="entry name" value="IQ"/>
    <property type="match status" value="3"/>
</dbReference>
<evidence type="ECO:0000313" key="4">
    <source>
        <dbReference type="Proteomes" id="UP000593567"/>
    </source>
</evidence>
<dbReference type="SMART" id="SM00015">
    <property type="entry name" value="IQ"/>
    <property type="match status" value="3"/>
</dbReference>
<protein>
    <submittedName>
        <fullName evidence="3">IQCE</fullName>
    </submittedName>
</protein>
<keyword evidence="1" id="KW-0175">Coiled coil</keyword>
<evidence type="ECO:0000256" key="2">
    <source>
        <dbReference type="SAM" id="MobiDB-lite"/>
    </source>
</evidence>
<feature type="region of interest" description="Disordered" evidence="2">
    <location>
        <begin position="226"/>
        <end position="251"/>
    </location>
</feature>
<feature type="compositionally biased region" description="Polar residues" evidence="2">
    <location>
        <begin position="703"/>
        <end position="712"/>
    </location>
</feature>
<feature type="compositionally biased region" description="Polar residues" evidence="2">
    <location>
        <begin position="324"/>
        <end position="340"/>
    </location>
</feature>
<feature type="compositionally biased region" description="Basic and acidic residues" evidence="2">
    <location>
        <begin position="242"/>
        <end position="251"/>
    </location>
</feature>
<keyword evidence="4" id="KW-1185">Reference proteome</keyword>
<feature type="compositionally biased region" description="Basic and acidic residues" evidence="2">
    <location>
        <begin position="469"/>
        <end position="503"/>
    </location>
</feature>
<dbReference type="PANTHER" id="PTHR47357">
    <property type="entry name" value="COP1-INTERACTIVE PROTEIN 1"/>
    <property type="match status" value="1"/>
</dbReference>
<dbReference type="AlphaFoldDB" id="A0A7J7IVW5"/>
<sequence length="738" mass="84588">MWLQAVKGRSSYAGANRKGGMSTKKTPNEYWVGTLRRSQGLQNEIAAMDTFGKNGPSSEAVPFLSTSHYLREKAGLEKPSTSRRAANGFEMRAAPGTPVYKTPEEYYDEVLVLRKNISDLDKDCSLLKAKLRRVEEDNLKKEKEIESLMDPTKSGDLRRTLTDRKPDSSAVVHSLKQKIMRLEQQLKEKEGAISSLKTDLKSTNVDEVRLKMEMFYQEIIRLQNTKASTSTQSASSHAPKPKGKEAKESSAKIKALNDTILRMNEKNVRLTAENKSLKEDLEQLLAQVAETKEKKLDYEEMSRKQLASKLAKLETKLEMQQKTAVSADNMSLNSQDTGNATRVRPDTSGKLELEGSVAERLEILDKRETELLDEIKQLKITMKKIKDDRLHFRQKSDEKSKEIKILKKEIADLQAELENLYDSERQPSARRPSSADRRSPALSYRKSSVRDRPPSPKDRAPSPRNRPPSPRDSRQYSARDRPPRARESERRERRLKEIRENHAAKTIQRGWRQHKEELEELALQNQRVEQFRNDRAARKIQNEWIKHQHNKHERELDDAAMLIQSTARGNEARKRQLKRYQEEEDDEELSDAAELIQSAVRGHWGRKKYINTRSRPSSAERESEGYDSDEAALQIQSVLRGHSARKQFINSNSSRPPSARSTSSRNTSQHTRAGSRKKQSSLDSAGEDENNSDELATPRSRNRNFTKQSQLIKQDKRSSASRSRITLDDTDDDDDIQM</sequence>
<accession>A0A7J7IVW5</accession>
<feature type="region of interest" description="Disordered" evidence="2">
    <location>
        <begin position="1"/>
        <end position="27"/>
    </location>
</feature>
<dbReference type="Proteomes" id="UP000593567">
    <property type="component" value="Unassembled WGS sequence"/>
</dbReference>
<name>A0A7J7IVW5_BUGNE</name>
<feature type="compositionally biased region" description="Acidic residues" evidence="2">
    <location>
        <begin position="728"/>
        <end position="738"/>
    </location>
</feature>
<organism evidence="3 4">
    <name type="scientific">Bugula neritina</name>
    <name type="common">Brown bryozoan</name>
    <name type="synonym">Sertularia neritina</name>
    <dbReference type="NCBI Taxonomy" id="10212"/>
    <lineage>
        <taxon>Eukaryota</taxon>
        <taxon>Metazoa</taxon>
        <taxon>Spiralia</taxon>
        <taxon>Lophotrochozoa</taxon>
        <taxon>Bryozoa</taxon>
        <taxon>Gymnolaemata</taxon>
        <taxon>Cheilostomatida</taxon>
        <taxon>Flustrina</taxon>
        <taxon>Buguloidea</taxon>
        <taxon>Bugulidae</taxon>
        <taxon>Bugula</taxon>
    </lineage>
</organism>
<feature type="region of interest" description="Disordered" evidence="2">
    <location>
        <begin position="648"/>
        <end position="738"/>
    </location>
</feature>
<feature type="region of interest" description="Disordered" evidence="2">
    <location>
        <begin position="324"/>
        <end position="347"/>
    </location>
</feature>
<feature type="compositionally biased region" description="Basic and acidic residues" evidence="2">
    <location>
        <begin position="422"/>
        <end position="439"/>
    </location>
</feature>
<reference evidence="3" key="1">
    <citation type="submission" date="2020-06" db="EMBL/GenBank/DDBJ databases">
        <title>Draft genome of Bugula neritina, a colonial animal packing powerful symbionts and potential medicines.</title>
        <authorList>
            <person name="Rayko M."/>
        </authorList>
    </citation>
    <scope>NUCLEOTIDE SEQUENCE [LARGE SCALE GENOMIC DNA]</scope>
    <source>
        <strain evidence="3">Kwan_BN1</strain>
    </source>
</reference>
<comment type="caution">
    <text evidence="3">The sequence shown here is derived from an EMBL/GenBank/DDBJ whole genome shotgun (WGS) entry which is preliminary data.</text>
</comment>
<feature type="compositionally biased region" description="Acidic residues" evidence="2">
    <location>
        <begin position="582"/>
        <end position="591"/>
    </location>
</feature>
<dbReference type="OrthoDB" id="2136082at2759"/>
<evidence type="ECO:0000313" key="3">
    <source>
        <dbReference type="EMBL" id="KAF6017554.1"/>
    </source>
</evidence>
<proteinExistence type="predicted"/>
<dbReference type="Pfam" id="PF00612">
    <property type="entry name" value="IQ"/>
    <property type="match status" value="2"/>
</dbReference>
<dbReference type="PANTHER" id="PTHR47357:SF1">
    <property type="entry name" value="SPINDLE POLE BODY COMPONENT 110"/>
    <property type="match status" value="1"/>
</dbReference>
<dbReference type="GO" id="GO:0005200">
    <property type="term" value="F:structural constituent of cytoskeleton"/>
    <property type="evidence" value="ECO:0007669"/>
    <property type="project" value="TreeGrafter"/>
</dbReference>
<dbReference type="Gene3D" id="1.20.5.190">
    <property type="match status" value="1"/>
</dbReference>
<feature type="compositionally biased region" description="Low complexity" evidence="2">
    <location>
        <begin position="226"/>
        <end position="238"/>
    </location>
</feature>
<feature type="compositionally biased region" description="Basic and acidic residues" evidence="2">
    <location>
        <begin position="448"/>
        <end position="461"/>
    </location>
</feature>
<dbReference type="InterPro" id="IPR000048">
    <property type="entry name" value="IQ_motif_EF-hand-BS"/>
</dbReference>
<feature type="coiled-coil region" evidence="1">
    <location>
        <begin position="117"/>
        <end position="144"/>
    </location>
</feature>
<gene>
    <name evidence="3" type="ORF">EB796_024159</name>
</gene>
<feature type="coiled-coil region" evidence="1">
    <location>
        <begin position="172"/>
        <end position="199"/>
    </location>
</feature>
<evidence type="ECO:0000256" key="1">
    <source>
        <dbReference type="SAM" id="Coils"/>
    </source>
</evidence>
<feature type="region of interest" description="Disordered" evidence="2">
    <location>
        <begin position="419"/>
        <end position="511"/>
    </location>
</feature>
<dbReference type="EMBL" id="VXIV02003382">
    <property type="protein sequence ID" value="KAF6017554.1"/>
    <property type="molecule type" value="Genomic_DNA"/>
</dbReference>
<feature type="region of interest" description="Disordered" evidence="2">
    <location>
        <begin position="567"/>
        <end position="591"/>
    </location>
</feature>
<dbReference type="GO" id="GO:0005856">
    <property type="term" value="C:cytoskeleton"/>
    <property type="evidence" value="ECO:0007669"/>
    <property type="project" value="TreeGrafter"/>
</dbReference>
<feature type="compositionally biased region" description="Low complexity" evidence="2">
    <location>
        <begin position="650"/>
        <end position="668"/>
    </location>
</feature>